<evidence type="ECO:0000256" key="2">
    <source>
        <dbReference type="ARBA" id="ARBA00023015"/>
    </source>
</evidence>
<dbReference type="Proteomes" id="UP001195483">
    <property type="component" value="Unassembled WGS sequence"/>
</dbReference>
<keyword evidence="4 6" id="KW-0804">Transcription</keyword>
<comment type="similarity">
    <text evidence="6">Belongs to the Mediator complex subunit 21 family.</text>
</comment>
<protein>
    <recommendedName>
        <fullName evidence="6">Mediator of RNA polymerase II transcription subunit 21</fullName>
    </recommendedName>
</protein>
<dbReference type="InterPro" id="IPR021384">
    <property type="entry name" value="Mediator_Med21"/>
</dbReference>
<keyword evidence="7" id="KW-0175">Coiled coil</keyword>
<proteinExistence type="inferred from homology"/>
<dbReference type="EMBL" id="JAEAOA010001888">
    <property type="protein sequence ID" value="KAK3591518.1"/>
    <property type="molecule type" value="Genomic_DNA"/>
</dbReference>
<comment type="subcellular location">
    <subcellularLocation>
        <location evidence="1 6">Nucleus</location>
    </subcellularLocation>
</comment>
<evidence type="ECO:0000256" key="4">
    <source>
        <dbReference type="ARBA" id="ARBA00023163"/>
    </source>
</evidence>
<keyword evidence="3 6" id="KW-0010">Activator</keyword>
<name>A0AAE0SHG0_9BIVA</name>
<dbReference type="PANTHER" id="PTHR13381:SF0">
    <property type="entry name" value="MEDIATOR OF RNA POLYMERASE II TRANSCRIPTION SUBUNIT 21"/>
    <property type="match status" value="1"/>
</dbReference>
<comment type="caution">
    <text evidence="8">The sequence shown here is derived from an EMBL/GenBank/DDBJ whole genome shotgun (WGS) entry which is preliminary data.</text>
</comment>
<feature type="coiled-coil region" evidence="7">
    <location>
        <begin position="83"/>
        <end position="138"/>
    </location>
</feature>
<evidence type="ECO:0000256" key="6">
    <source>
        <dbReference type="RuleBase" id="RU366036"/>
    </source>
</evidence>
<dbReference type="GO" id="GO:0016592">
    <property type="term" value="C:mediator complex"/>
    <property type="evidence" value="ECO:0007669"/>
    <property type="project" value="UniProtKB-UniRule"/>
</dbReference>
<keyword evidence="2 6" id="KW-0805">Transcription regulation</keyword>
<evidence type="ECO:0000256" key="3">
    <source>
        <dbReference type="ARBA" id="ARBA00023159"/>
    </source>
</evidence>
<evidence type="ECO:0000256" key="1">
    <source>
        <dbReference type="ARBA" id="ARBA00004123"/>
    </source>
</evidence>
<sequence length="144" mass="15548">MADRLTQLQDAVNQLADHFCNSIGVLQQCAPSSPFPGFDKQGGKSPAAPPTEDYAPIFAKLIARTAKDIDTLIDSLPSEESSLELQLASLKKLEIENQEAAKKLEEVVAKGENLLHQIQEALNDIAHCQLQCQALESSSPPADP</sequence>
<reference evidence="8" key="1">
    <citation type="journal article" date="2021" name="Genome Biol. Evol.">
        <title>A High-Quality Reference Genome for a Parasitic Bivalve with Doubly Uniparental Inheritance (Bivalvia: Unionida).</title>
        <authorList>
            <person name="Smith C.H."/>
        </authorList>
    </citation>
    <scope>NUCLEOTIDE SEQUENCE</scope>
    <source>
        <strain evidence="8">CHS0354</strain>
    </source>
</reference>
<dbReference type="GO" id="GO:0003712">
    <property type="term" value="F:transcription coregulator activity"/>
    <property type="evidence" value="ECO:0007669"/>
    <property type="project" value="TreeGrafter"/>
</dbReference>
<evidence type="ECO:0000256" key="5">
    <source>
        <dbReference type="ARBA" id="ARBA00023242"/>
    </source>
</evidence>
<reference evidence="8" key="3">
    <citation type="submission" date="2023-05" db="EMBL/GenBank/DDBJ databases">
        <authorList>
            <person name="Smith C.H."/>
        </authorList>
    </citation>
    <scope>NUCLEOTIDE SEQUENCE</scope>
    <source>
        <strain evidence="8">CHS0354</strain>
        <tissue evidence="8">Mantle</tissue>
    </source>
</reference>
<comment type="subunit">
    <text evidence="6">Component of the Mediator complex.</text>
</comment>
<dbReference type="AlphaFoldDB" id="A0AAE0SHG0"/>
<organism evidence="8 9">
    <name type="scientific">Potamilus streckersoni</name>
    <dbReference type="NCBI Taxonomy" id="2493646"/>
    <lineage>
        <taxon>Eukaryota</taxon>
        <taxon>Metazoa</taxon>
        <taxon>Spiralia</taxon>
        <taxon>Lophotrochozoa</taxon>
        <taxon>Mollusca</taxon>
        <taxon>Bivalvia</taxon>
        <taxon>Autobranchia</taxon>
        <taxon>Heteroconchia</taxon>
        <taxon>Palaeoheterodonta</taxon>
        <taxon>Unionida</taxon>
        <taxon>Unionoidea</taxon>
        <taxon>Unionidae</taxon>
        <taxon>Ambleminae</taxon>
        <taxon>Lampsilini</taxon>
        <taxon>Potamilus</taxon>
    </lineage>
</organism>
<evidence type="ECO:0000313" key="9">
    <source>
        <dbReference type="Proteomes" id="UP001195483"/>
    </source>
</evidence>
<keyword evidence="5 6" id="KW-0539">Nucleus</keyword>
<gene>
    <name evidence="8" type="ORF">CHS0354_031626</name>
</gene>
<dbReference type="PANTHER" id="PTHR13381">
    <property type="entry name" value="RNA POLYMERASE II HOLOENZYME COMPONENT SRB7"/>
    <property type="match status" value="1"/>
</dbReference>
<evidence type="ECO:0000256" key="7">
    <source>
        <dbReference type="SAM" id="Coils"/>
    </source>
</evidence>
<dbReference type="InterPro" id="IPR037212">
    <property type="entry name" value="Med7/Med21-like"/>
</dbReference>
<comment type="function">
    <text evidence="6">Component of the Mediator complex, a coactivator involved in the regulated transcription of nearly all RNA polymerase II-dependent genes. Mediator functions as a bridge to convey information from gene-specific regulatory proteins to the basal RNA polymerase II transcription machinery. Mediator is recruited to promoters by direct interactions with regulatory proteins and serves as a scaffold for the assembly of a functional preinitiation complex with RNA polymerase II and the general transcription factors.</text>
</comment>
<evidence type="ECO:0000313" key="8">
    <source>
        <dbReference type="EMBL" id="KAK3591518.1"/>
    </source>
</evidence>
<keyword evidence="9" id="KW-1185">Reference proteome</keyword>
<accession>A0AAE0SHG0</accession>
<reference evidence="8" key="2">
    <citation type="journal article" date="2021" name="Genome Biol. Evol.">
        <title>Developing a high-quality reference genome for a parasitic bivalve with doubly uniparental inheritance (Bivalvia: Unionida).</title>
        <authorList>
            <person name="Smith C.H."/>
        </authorList>
    </citation>
    <scope>NUCLEOTIDE SEQUENCE</scope>
    <source>
        <strain evidence="8">CHS0354</strain>
        <tissue evidence="8">Mantle</tissue>
    </source>
</reference>
<dbReference type="Pfam" id="PF11221">
    <property type="entry name" value="Med21"/>
    <property type="match status" value="1"/>
</dbReference>
<dbReference type="GO" id="GO:0006357">
    <property type="term" value="P:regulation of transcription by RNA polymerase II"/>
    <property type="evidence" value="ECO:0007669"/>
    <property type="project" value="TreeGrafter"/>
</dbReference>
<dbReference type="Gene3D" id="6.10.280.10">
    <property type="entry name" value="Mediator complex, subunit Med21"/>
    <property type="match status" value="1"/>
</dbReference>
<dbReference type="SUPFAM" id="SSF140718">
    <property type="entry name" value="Mediator hinge subcomplex-like"/>
    <property type="match status" value="1"/>
</dbReference>